<evidence type="ECO:0000313" key="1">
    <source>
        <dbReference type="EMBL" id="DAF97966.1"/>
    </source>
</evidence>
<proteinExistence type="predicted"/>
<protein>
    <submittedName>
        <fullName evidence="1">Uncharacterized protein</fullName>
    </submittedName>
</protein>
<sequence>MLAVRRRAWTPDGMPPVRVFASFYRAGGAQSIRRKPSQER</sequence>
<organism evidence="1">
    <name type="scientific">Siphoviridae sp. ctpyK9</name>
    <dbReference type="NCBI Taxonomy" id="2825679"/>
    <lineage>
        <taxon>Viruses</taxon>
        <taxon>Duplodnaviria</taxon>
        <taxon>Heunggongvirae</taxon>
        <taxon>Uroviricota</taxon>
        <taxon>Caudoviricetes</taxon>
    </lineage>
</organism>
<name>A0A8S5UUB9_9CAUD</name>
<accession>A0A8S5UUB9</accession>
<reference evidence="1" key="1">
    <citation type="journal article" date="2021" name="Proc. Natl. Acad. Sci. U.S.A.">
        <title>A Catalog of Tens of Thousands of Viruses from Human Metagenomes Reveals Hidden Associations with Chronic Diseases.</title>
        <authorList>
            <person name="Tisza M.J."/>
            <person name="Buck C.B."/>
        </authorList>
    </citation>
    <scope>NUCLEOTIDE SEQUENCE</scope>
    <source>
        <strain evidence="1">CtpyK9</strain>
    </source>
</reference>
<dbReference type="EMBL" id="BK016139">
    <property type="protein sequence ID" value="DAF97966.1"/>
    <property type="molecule type" value="Genomic_DNA"/>
</dbReference>